<accession>A0A9P6AK53</accession>
<name>A0A9P6AK53_9AGAM</name>
<evidence type="ECO:0000313" key="3">
    <source>
        <dbReference type="Proteomes" id="UP000886523"/>
    </source>
</evidence>
<sequence>MPSLSIPATISTFLTPPPSLTKLSLNEWVSVTTTKTLDPRKKDSFTYKDEQMPFGGATSPKSAAREKPNDHKASPAFLADTLELYGSFPEYGSPPHAIPRPPPSSPTPVLHTPSSFSLDPPHSRKNSKPHKKPSKIKLSSYRAYPALRQAMEAREANHRNHVESIRVNYYDKRESDVEDITKILSLLHRTLDSREFEITAMIDALLPSLARPTLSMNNDSVDLYAKAMAGQGQSQVDKFSRIFTLAADIVSQEETSSNPFFAFKLHRRFAPHLLGLARAIAQPHSSISAFTPDSESIACYSRVVQGLQLKLYDHEWSELKDDINEYEYADLPWSQTVQELCGDPSLEHEDDGCDDLVAFCDFVIVQESSFSQVPTRLSSSVATFLESPHCFSAPTHPFESRAISRAPTHPFESPRCFSGSYASFRVPALFLEPHAVSQAPTHPFESRAISRSPRAVSQAPHPAILGLLRTSSPRCFSGSYASFQVPRYFSKPCAVSRVPTYLSNPCAISRFPSTISNPRAIPRFLSLFSKPRAFSRVPTPLSRLSRLHSSSSRLSQLRSSSSQLSRLL</sequence>
<organism evidence="2 3">
    <name type="scientific">Hydnum rufescens UP504</name>
    <dbReference type="NCBI Taxonomy" id="1448309"/>
    <lineage>
        <taxon>Eukaryota</taxon>
        <taxon>Fungi</taxon>
        <taxon>Dikarya</taxon>
        <taxon>Basidiomycota</taxon>
        <taxon>Agaricomycotina</taxon>
        <taxon>Agaricomycetes</taxon>
        <taxon>Cantharellales</taxon>
        <taxon>Hydnaceae</taxon>
        <taxon>Hydnum</taxon>
    </lineage>
</organism>
<feature type="region of interest" description="Disordered" evidence="1">
    <location>
        <begin position="89"/>
        <end position="137"/>
    </location>
</feature>
<feature type="compositionally biased region" description="Pro residues" evidence="1">
    <location>
        <begin position="96"/>
        <end position="106"/>
    </location>
</feature>
<feature type="compositionally biased region" description="Basic residues" evidence="1">
    <location>
        <begin position="123"/>
        <end position="135"/>
    </location>
</feature>
<dbReference type="EMBL" id="MU129099">
    <property type="protein sequence ID" value="KAF9506790.1"/>
    <property type="molecule type" value="Genomic_DNA"/>
</dbReference>
<gene>
    <name evidence="2" type="ORF">BS47DRAFT_1399197</name>
</gene>
<feature type="compositionally biased region" description="Basic and acidic residues" evidence="1">
    <location>
        <begin position="63"/>
        <end position="73"/>
    </location>
</feature>
<protein>
    <submittedName>
        <fullName evidence="2">Uncharacterized protein</fullName>
    </submittedName>
</protein>
<feature type="compositionally biased region" description="Basic and acidic residues" evidence="1">
    <location>
        <begin position="39"/>
        <end position="51"/>
    </location>
</feature>
<dbReference type="AlphaFoldDB" id="A0A9P6AK53"/>
<evidence type="ECO:0000256" key="1">
    <source>
        <dbReference type="SAM" id="MobiDB-lite"/>
    </source>
</evidence>
<dbReference type="Proteomes" id="UP000886523">
    <property type="component" value="Unassembled WGS sequence"/>
</dbReference>
<keyword evidence="3" id="KW-1185">Reference proteome</keyword>
<feature type="region of interest" description="Disordered" evidence="1">
    <location>
        <begin position="39"/>
        <end position="76"/>
    </location>
</feature>
<reference evidence="2" key="1">
    <citation type="journal article" date="2020" name="Nat. Commun.">
        <title>Large-scale genome sequencing of mycorrhizal fungi provides insights into the early evolution of symbiotic traits.</title>
        <authorList>
            <person name="Miyauchi S."/>
            <person name="Kiss E."/>
            <person name="Kuo A."/>
            <person name="Drula E."/>
            <person name="Kohler A."/>
            <person name="Sanchez-Garcia M."/>
            <person name="Morin E."/>
            <person name="Andreopoulos B."/>
            <person name="Barry K.W."/>
            <person name="Bonito G."/>
            <person name="Buee M."/>
            <person name="Carver A."/>
            <person name="Chen C."/>
            <person name="Cichocki N."/>
            <person name="Clum A."/>
            <person name="Culley D."/>
            <person name="Crous P.W."/>
            <person name="Fauchery L."/>
            <person name="Girlanda M."/>
            <person name="Hayes R.D."/>
            <person name="Keri Z."/>
            <person name="LaButti K."/>
            <person name="Lipzen A."/>
            <person name="Lombard V."/>
            <person name="Magnuson J."/>
            <person name="Maillard F."/>
            <person name="Murat C."/>
            <person name="Nolan M."/>
            <person name="Ohm R.A."/>
            <person name="Pangilinan J."/>
            <person name="Pereira M.F."/>
            <person name="Perotto S."/>
            <person name="Peter M."/>
            <person name="Pfister S."/>
            <person name="Riley R."/>
            <person name="Sitrit Y."/>
            <person name="Stielow J.B."/>
            <person name="Szollosi G."/>
            <person name="Zifcakova L."/>
            <person name="Stursova M."/>
            <person name="Spatafora J.W."/>
            <person name="Tedersoo L."/>
            <person name="Vaario L.M."/>
            <person name="Yamada A."/>
            <person name="Yan M."/>
            <person name="Wang P."/>
            <person name="Xu J."/>
            <person name="Bruns T."/>
            <person name="Baldrian P."/>
            <person name="Vilgalys R."/>
            <person name="Dunand C."/>
            <person name="Henrissat B."/>
            <person name="Grigoriev I.V."/>
            <person name="Hibbett D."/>
            <person name="Nagy L.G."/>
            <person name="Martin F.M."/>
        </authorList>
    </citation>
    <scope>NUCLEOTIDE SEQUENCE</scope>
    <source>
        <strain evidence="2">UP504</strain>
    </source>
</reference>
<evidence type="ECO:0000313" key="2">
    <source>
        <dbReference type="EMBL" id="KAF9506790.1"/>
    </source>
</evidence>
<proteinExistence type="predicted"/>
<comment type="caution">
    <text evidence="2">The sequence shown here is derived from an EMBL/GenBank/DDBJ whole genome shotgun (WGS) entry which is preliminary data.</text>
</comment>